<protein>
    <submittedName>
        <fullName evidence="2">Uncharacterized protein</fullName>
    </submittedName>
</protein>
<evidence type="ECO:0000313" key="2">
    <source>
        <dbReference type="EMBL" id="KAK3312710.1"/>
    </source>
</evidence>
<accession>A0AAE0LYV1</accession>
<evidence type="ECO:0000256" key="1">
    <source>
        <dbReference type="SAM" id="Phobius"/>
    </source>
</evidence>
<evidence type="ECO:0000313" key="3">
    <source>
        <dbReference type="Proteomes" id="UP001283341"/>
    </source>
</evidence>
<dbReference type="Proteomes" id="UP001283341">
    <property type="component" value="Unassembled WGS sequence"/>
</dbReference>
<gene>
    <name evidence="2" type="ORF">B0H66DRAFT_607771</name>
</gene>
<keyword evidence="1" id="KW-0472">Membrane</keyword>
<feature type="transmembrane region" description="Helical" evidence="1">
    <location>
        <begin position="12"/>
        <end position="32"/>
    </location>
</feature>
<dbReference type="PANTHER" id="PTHR35896:SF3">
    <property type="entry name" value="MAJOR FACILITATOR SUPERFAMILY TRANSPORTER"/>
    <property type="match status" value="1"/>
</dbReference>
<dbReference type="EMBL" id="JAUEDM010000008">
    <property type="protein sequence ID" value="KAK3312710.1"/>
    <property type="molecule type" value="Genomic_DNA"/>
</dbReference>
<keyword evidence="1" id="KW-0812">Transmembrane</keyword>
<reference evidence="2" key="2">
    <citation type="submission" date="2023-06" db="EMBL/GenBank/DDBJ databases">
        <authorList>
            <consortium name="Lawrence Berkeley National Laboratory"/>
            <person name="Haridas S."/>
            <person name="Hensen N."/>
            <person name="Bonometti L."/>
            <person name="Westerberg I."/>
            <person name="Brannstrom I.O."/>
            <person name="Guillou S."/>
            <person name="Cros-Aarteil S."/>
            <person name="Calhoun S."/>
            <person name="Kuo A."/>
            <person name="Mondo S."/>
            <person name="Pangilinan J."/>
            <person name="Riley R."/>
            <person name="Labutti K."/>
            <person name="Andreopoulos B."/>
            <person name="Lipzen A."/>
            <person name="Chen C."/>
            <person name="Yanf M."/>
            <person name="Daum C."/>
            <person name="Ng V."/>
            <person name="Clum A."/>
            <person name="Steindorff A."/>
            <person name="Ohm R."/>
            <person name="Martin F."/>
            <person name="Silar P."/>
            <person name="Natvig D."/>
            <person name="Lalanne C."/>
            <person name="Gautier V."/>
            <person name="Ament-Velasquez S.L."/>
            <person name="Kruys A."/>
            <person name="Hutchinson M.I."/>
            <person name="Powell A.J."/>
            <person name="Barry K."/>
            <person name="Miller A.N."/>
            <person name="Grigoriev I.V."/>
            <person name="Debuchy R."/>
            <person name="Gladieux P."/>
            <person name="Thoren M.H."/>
            <person name="Johannesson H."/>
        </authorList>
    </citation>
    <scope>NUCLEOTIDE SEQUENCE</scope>
    <source>
        <strain evidence="2">CBS 118394</strain>
    </source>
</reference>
<comment type="caution">
    <text evidence="2">The sequence shown here is derived from an EMBL/GenBank/DDBJ whole genome shotgun (WGS) entry which is preliminary data.</text>
</comment>
<dbReference type="InterPro" id="IPR053008">
    <property type="entry name" value="Phomopsin_biosynth_assoc"/>
</dbReference>
<dbReference type="AlphaFoldDB" id="A0AAE0LYV1"/>
<sequence length="128" mass="14978">MLQPYQVSYHVSTPIISCSWIVLAAELWAYYLDNQKRQLATGEETWRAALDNEVELWGERREHVAHCVYVFLSLAQIIRDGTPYASYFRNYEHMAHCAGVVMDAVRLEPDRDRIQTFVGRVSYNQQCF</sequence>
<keyword evidence="1" id="KW-1133">Transmembrane helix</keyword>
<name>A0AAE0LYV1_9PEZI</name>
<keyword evidence="3" id="KW-1185">Reference proteome</keyword>
<reference evidence="2" key="1">
    <citation type="journal article" date="2023" name="Mol. Phylogenet. Evol.">
        <title>Genome-scale phylogeny and comparative genomics of the fungal order Sordariales.</title>
        <authorList>
            <person name="Hensen N."/>
            <person name="Bonometti L."/>
            <person name="Westerberg I."/>
            <person name="Brannstrom I.O."/>
            <person name="Guillou S."/>
            <person name="Cros-Aarteil S."/>
            <person name="Calhoun S."/>
            <person name="Haridas S."/>
            <person name="Kuo A."/>
            <person name="Mondo S."/>
            <person name="Pangilinan J."/>
            <person name="Riley R."/>
            <person name="LaButti K."/>
            <person name="Andreopoulos B."/>
            <person name="Lipzen A."/>
            <person name="Chen C."/>
            <person name="Yan M."/>
            <person name="Daum C."/>
            <person name="Ng V."/>
            <person name="Clum A."/>
            <person name="Steindorff A."/>
            <person name="Ohm R.A."/>
            <person name="Martin F."/>
            <person name="Silar P."/>
            <person name="Natvig D.O."/>
            <person name="Lalanne C."/>
            <person name="Gautier V."/>
            <person name="Ament-Velasquez S.L."/>
            <person name="Kruys A."/>
            <person name="Hutchinson M.I."/>
            <person name="Powell A.J."/>
            <person name="Barry K."/>
            <person name="Miller A.N."/>
            <person name="Grigoriev I.V."/>
            <person name="Debuchy R."/>
            <person name="Gladieux P."/>
            <person name="Hiltunen Thoren M."/>
            <person name="Johannesson H."/>
        </authorList>
    </citation>
    <scope>NUCLEOTIDE SEQUENCE</scope>
    <source>
        <strain evidence="2">CBS 118394</strain>
    </source>
</reference>
<organism evidence="2 3">
    <name type="scientific">Apodospora peruviana</name>
    <dbReference type="NCBI Taxonomy" id="516989"/>
    <lineage>
        <taxon>Eukaryota</taxon>
        <taxon>Fungi</taxon>
        <taxon>Dikarya</taxon>
        <taxon>Ascomycota</taxon>
        <taxon>Pezizomycotina</taxon>
        <taxon>Sordariomycetes</taxon>
        <taxon>Sordariomycetidae</taxon>
        <taxon>Sordariales</taxon>
        <taxon>Lasiosphaeriaceae</taxon>
        <taxon>Apodospora</taxon>
    </lineage>
</organism>
<proteinExistence type="predicted"/>
<dbReference type="PANTHER" id="PTHR35896">
    <property type="entry name" value="IG-LIKE DOMAIN-CONTAINING PROTEIN"/>
    <property type="match status" value="1"/>
</dbReference>